<evidence type="ECO:0000313" key="3">
    <source>
        <dbReference type="Proteomes" id="UP000314294"/>
    </source>
</evidence>
<comment type="caution">
    <text evidence="2">The sequence shown here is derived from an EMBL/GenBank/DDBJ whole genome shotgun (WGS) entry which is preliminary data.</text>
</comment>
<sequence>MRSASPRSVSRGGTHELRITLHQGREEEEEGGSSQRQSGEVVSGRRRDSDVEMWHEAALSSSPPCYPVAVRVPHP</sequence>
<dbReference type="AlphaFoldDB" id="A0A4Z2FU98"/>
<protein>
    <submittedName>
        <fullName evidence="2">Uncharacterized protein</fullName>
    </submittedName>
</protein>
<feature type="compositionally biased region" description="Basic and acidic residues" evidence="1">
    <location>
        <begin position="43"/>
        <end position="55"/>
    </location>
</feature>
<name>A0A4Z2FU98_9TELE</name>
<feature type="compositionally biased region" description="Low complexity" evidence="1">
    <location>
        <begin position="32"/>
        <end position="42"/>
    </location>
</feature>
<evidence type="ECO:0000256" key="1">
    <source>
        <dbReference type="SAM" id="MobiDB-lite"/>
    </source>
</evidence>
<gene>
    <name evidence="2" type="ORF">EYF80_045439</name>
</gene>
<dbReference type="EMBL" id="SRLO01000908">
    <property type="protein sequence ID" value="TNN44353.1"/>
    <property type="molecule type" value="Genomic_DNA"/>
</dbReference>
<reference evidence="2 3" key="1">
    <citation type="submission" date="2019-03" db="EMBL/GenBank/DDBJ databases">
        <title>First draft genome of Liparis tanakae, snailfish: a comprehensive survey of snailfish specific genes.</title>
        <authorList>
            <person name="Kim W."/>
            <person name="Song I."/>
            <person name="Jeong J.-H."/>
            <person name="Kim D."/>
            <person name="Kim S."/>
            <person name="Ryu S."/>
            <person name="Song J.Y."/>
            <person name="Lee S.K."/>
        </authorList>
    </citation>
    <scope>NUCLEOTIDE SEQUENCE [LARGE SCALE GENOMIC DNA]</scope>
    <source>
        <tissue evidence="2">Muscle</tissue>
    </source>
</reference>
<organism evidence="2 3">
    <name type="scientific">Liparis tanakae</name>
    <name type="common">Tanaka's snailfish</name>
    <dbReference type="NCBI Taxonomy" id="230148"/>
    <lineage>
        <taxon>Eukaryota</taxon>
        <taxon>Metazoa</taxon>
        <taxon>Chordata</taxon>
        <taxon>Craniata</taxon>
        <taxon>Vertebrata</taxon>
        <taxon>Euteleostomi</taxon>
        <taxon>Actinopterygii</taxon>
        <taxon>Neopterygii</taxon>
        <taxon>Teleostei</taxon>
        <taxon>Neoteleostei</taxon>
        <taxon>Acanthomorphata</taxon>
        <taxon>Eupercaria</taxon>
        <taxon>Perciformes</taxon>
        <taxon>Cottioidei</taxon>
        <taxon>Cottales</taxon>
        <taxon>Liparidae</taxon>
        <taxon>Liparis</taxon>
    </lineage>
</organism>
<keyword evidence="3" id="KW-1185">Reference proteome</keyword>
<dbReference type="Proteomes" id="UP000314294">
    <property type="component" value="Unassembled WGS sequence"/>
</dbReference>
<evidence type="ECO:0000313" key="2">
    <source>
        <dbReference type="EMBL" id="TNN44353.1"/>
    </source>
</evidence>
<proteinExistence type="predicted"/>
<feature type="region of interest" description="Disordered" evidence="1">
    <location>
        <begin position="1"/>
        <end position="75"/>
    </location>
</feature>
<feature type="compositionally biased region" description="Basic and acidic residues" evidence="1">
    <location>
        <begin position="13"/>
        <end position="25"/>
    </location>
</feature>
<accession>A0A4Z2FU98</accession>